<keyword evidence="8" id="KW-0408">Iron</keyword>
<reference evidence="16" key="1">
    <citation type="submission" date="2016-10" db="EMBL/GenBank/DDBJ databases">
        <authorList>
            <person name="Varghese N."/>
            <person name="Submissions S."/>
        </authorList>
    </citation>
    <scope>NUCLEOTIDE SEQUENCE [LARGE SCALE GENOMIC DNA]</scope>
    <source>
        <strain evidence="16">M83</strain>
    </source>
</reference>
<keyword evidence="9" id="KW-0411">Iron-sulfur</keyword>
<keyword evidence="7" id="KW-0067">ATP-binding</keyword>
<dbReference type="RefSeq" id="WP_074520857.1">
    <property type="nucleotide sequence ID" value="NZ_FNHZ01000001.1"/>
</dbReference>
<dbReference type="InterPro" id="IPR014013">
    <property type="entry name" value="Helic_SF1/SF2_ATP-bd_DinG/Rad3"/>
</dbReference>
<evidence type="ECO:0000256" key="4">
    <source>
        <dbReference type="ARBA" id="ARBA00022763"/>
    </source>
</evidence>
<dbReference type="OrthoDB" id="9765586at2"/>
<keyword evidence="16" id="KW-1185">Reference proteome</keyword>
<keyword evidence="10" id="KW-0238">DNA-binding</keyword>
<dbReference type="InterPro" id="IPR045028">
    <property type="entry name" value="DinG/Rad3-like"/>
</dbReference>
<evidence type="ECO:0000256" key="9">
    <source>
        <dbReference type="ARBA" id="ARBA00023014"/>
    </source>
</evidence>
<evidence type="ECO:0000256" key="2">
    <source>
        <dbReference type="ARBA" id="ARBA00022723"/>
    </source>
</evidence>
<comment type="similarity">
    <text evidence="13">Belongs to the helicase family. DinG subfamily.</text>
</comment>
<keyword evidence="6 15" id="KW-0347">Helicase</keyword>
<dbReference type="Gene3D" id="3.40.50.300">
    <property type="entry name" value="P-loop containing nucleotide triphosphate hydrolases"/>
    <property type="match status" value="2"/>
</dbReference>
<dbReference type="SMART" id="SM00491">
    <property type="entry name" value="HELICc2"/>
    <property type="match status" value="1"/>
</dbReference>
<keyword evidence="5" id="KW-0378">Hydrolase</keyword>
<evidence type="ECO:0000259" key="14">
    <source>
        <dbReference type="PROSITE" id="PS51193"/>
    </source>
</evidence>
<dbReference type="InterPro" id="IPR011604">
    <property type="entry name" value="PDDEXK-like_dom_sf"/>
</dbReference>
<dbReference type="InterPro" id="IPR042493">
    <property type="entry name" value="XPD_DNA_FeS"/>
</dbReference>
<dbReference type="PANTHER" id="PTHR11472">
    <property type="entry name" value="DNA REPAIR DEAD HELICASE RAD3/XP-D SUBFAMILY MEMBER"/>
    <property type="match status" value="1"/>
</dbReference>
<dbReference type="GO" id="GO:0051539">
    <property type="term" value="F:4 iron, 4 sulfur cluster binding"/>
    <property type="evidence" value="ECO:0007669"/>
    <property type="project" value="UniProtKB-KW"/>
</dbReference>
<evidence type="ECO:0000256" key="1">
    <source>
        <dbReference type="ARBA" id="ARBA00022485"/>
    </source>
</evidence>
<dbReference type="InterPro" id="IPR006555">
    <property type="entry name" value="ATP-dep_Helicase_C"/>
</dbReference>
<evidence type="ECO:0000256" key="12">
    <source>
        <dbReference type="ARBA" id="ARBA00023235"/>
    </source>
</evidence>
<dbReference type="Gene3D" id="1.10.275.40">
    <property type="match status" value="1"/>
</dbReference>
<dbReference type="InterPro" id="IPR010614">
    <property type="entry name" value="RAD3-like_helicase_DEAD"/>
</dbReference>
<evidence type="ECO:0000256" key="6">
    <source>
        <dbReference type="ARBA" id="ARBA00022806"/>
    </source>
</evidence>
<dbReference type="GO" id="GO:0006281">
    <property type="term" value="P:DNA repair"/>
    <property type="evidence" value="ECO:0007669"/>
    <property type="project" value="UniProtKB-KW"/>
</dbReference>
<keyword evidence="12" id="KW-0413">Isomerase</keyword>
<dbReference type="GO" id="GO:0005524">
    <property type="term" value="F:ATP binding"/>
    <property type="evidence" value="ECO:0007669"/>
    <property type="project" value="UniProtKB-KW"/>
</dbReference>
<keyword evidence="11" id="KW-0234">DNA repair</keyword>
<organism evidence="15 16">
    <name type="scientific">Lachnospira pectinoschiza</name>
    <dbReference type="NCBI Taxonomy" id="28052"/>
    <lineage>
        <taxon>Bacteria</taxon>
        <taxon>Bacillati</taxon>
        <taxon>Bacillota</taxon>
        <taxon>Clostridia</taxon>
        <taxon>Lachnospirales</taxon>
        <taxon>Lachnospiraceae</taxon>
        <taxon>Lachnospira</taxon>
    </lineage>
</organism>
<evidence type="ECO:0000256" key="3">
    <source>
        <dbReference type="ARBA" id="ARBA00022741"/>
    </source>
</evidence>
<dbReference type="Pfam" id="PF13307">
    <property type="entry name" value="Helicase_C_2"/>
    <property type="match status" value="1"/>
</dbReference>
<dbReference type="GO" id="GO:0016818">
    <property type="term" value="F:hydrolase activity, acting on acid anhydrides, in phosphorus-containing anhydrides"/>
    <property type="evidence" value="ECO:0007669"/>
    <property type="project" value="InterPro"/>
</dbReference>
<dbReference type="PANTHER" id="PTHR11472:SF34">
    <property type="entry name" value="REGULATOR OF TELOMERE ELONGATION HELICASE 1"/>
    <property type="match status" value="1"/>
</dbReference>
<dbReference type="GO" id="GO:0046872">
    <property type="term" value="F:metal ion binding"/>
    <property type="evidence" value="ECO:0007669"/>
    <property type="project" value="UniProtKB-KW"/>
</dbReference>
<accession>A0A1G9U4G2</accession>
<evidence type="ECO:0000313" key="15">
    <source>
        <dbReference type="EMBL" id="SDM54713.1"/>
    </source>
</evidence>
<dbReference type="Gene3D" id="3.90.320.10">
    <property type="match status" value="1"/>
</dbReference>
<dbReference type="AlphaFoldDB" id="A0A1G9U4G2"/>
<dbReference type="InterPro" id="IPR006554">
    <property type="entry name" value="Helicase-like_DEXD_c2"/>
</dbReference>
<dbReference type="InterPro" id="IPR027417">
    <property type="entry name" value="P-loop_NTPase"/>
</dbReference>
<dbReference type="Proteomes" id="UP000187651">
    <property type="component" value="Unassembled WGS sequence"/>
</dbReference>
<evidence type="ECO:0000256" key="7">
    <source>
        <dbReference type="ARBA" id="ARBA00022840"/>
    </source>
</evidence>
<protein>
    <submittedName>
        <fullName evidence="15">Rad3-related DNA helicase</fullName>
    </submittedName>
</protein>
<dbReference type="GO" id="GO:0043139">
    <property type="term" value="F:5'-3' DNA helicase activity"/>
    <property type="evidence" value="ECO:0007669"/>
    <property type="project" value="UniProtKB-EC"/>
</dbReference>
<dbReference type="Pfam" id="PF06733">
    <property type="entry name" value="DEAD_2"/>
    <property type="match status" value="1"/>
</dbReference>
<dbReference type="SMART" id="SM00488">
    <property type="entry name" value="DEXDc2"/>
    <property type="match status" value="1"/>
</dbReference>
<proteinExistence type="inferred from homology"/>
<dbReference type="SUPFAM" id="SSF52540">
    <property type="entry name" value="P-loop containing nucleoside triphosphate hydrolases"/>
    <property type="match status" value="2"/>
</dbReference>
<evidence type="ECO:0000256" key="10">
    <source>
        <dbReference type="ARBA" id="ARBA00023125"/>
    </source>
</evidence>
<evidence type="ECO:0000313" key="16">
    <source>
        <dbReference type="Proteomes" id="UP000187651"/>
    </source>
</evidence>
<dbReference type="PROSITE" id="PS51193">
    <property type="entry name" value="HELICASE_ATP_BIND_2"/>
    <property type="match status" value="1"/>
</dbReference>
<gene>
    <name evidence="15" type="ORF">SAMN05216544_0605</name>
</gene>
<dbReference type="EMBL" id="FNHZ01000001">
    <property type="protein sequence ID" value="SDM54713.1"/>
    <property type="molecule type" value="Genomic_DNA"/>
</dbReference>
<keyword evidence="2" id="KW-0479">Metal-binding</keyword>
<dbReference type="GO" id="GO:0003677">
    <property type="term" value="F:DNA binding"/>
    <property type="evidence" value="ECO:0007669"/>
    <property type="project" value="UniProtKB-KW"/>
</dbReference>
<feature type="domain" description="Helicase ATP-binding" evidence="14">
    <location>
        <begin position="202"/>
        <end position="460"/>
    </location>
</feature>
<evidence type="ECO:0000256" key="13">
    <source>
        <dbReference type="ARBA" id="ARBA00038058"/>
    </source>
</evidence>
<evidence type="ECO:0000256" key="8">
    <source>
        <dbReference type="ARBA" id="ARBA00023004"/>
    </source>
</evidence>
<evidence type="ECO:0000256" key="11">
    <source>
        <dbReference type="ARBA" id="ARBA00023204"/>
    </source>
</evidence>
<name>A0A1G9U4G2_9FIRM</name>
<dbReference type="Gene3D" id="1.10.30.20">
    <property type="entry name" value="Bacterial XPD DNA helicase, FeS cluster domain"/>
    <property type="match status" value="1"/>
</dbReference>
<keyword evidence="3" id="KW-0547">Nucleotide-binding</keyword>
<sequence>MYVIVKNVLRISVRNLVEFLCTSGDIDKRSTGISDVHAMQEGARIHRKIQHAAGSAYHAEVPLKMEFNQVTNFGNPYVIQIEGRADGIIADIVEDEEGNKTPLGPVTVDEIKTMQSGITKLKEPVYVHKAQAMVYAYIYATKNELDSITVQMTYCNPETEFTKKFVEEYTYEDLSSWFNKLLLDFKKWTDFLLDERARRNESIRNLSFPFEYRQGQKAIISSVYRTITSKEHMYIQAPTGVGKTISTVYPSVQAMGRDYIDKIFYLTSKTITRTVAEDTFEILRDKGLSFRAITLTAKEKICPLDECECNPQVCPYAKGHYDRVNEAVYDMITHEKTITRDVVLQYAKEQTVCPFEMELDASYWCDGIICDYNYVFDPDACLKRYFAEGNKGDYCILVDEAHNLVDRARDMYSARLIKEDFLEVKKLLKDPSEKKIVSAINKCNKELIELKKEAKSFKKLISFGKFSLALERLGGVLMKYLERQKGKPVYPELLDFYFDIRHFLAMEDIADEKYVRYVEEDERGNFVINLSCIDPSGNISIRLGQVKSAIFFSATLLPINYYKEMITGKVSDKAIYANSPFDKDKKRVIVARDVSSRYSRRNETEYRKICSYIDGMVKAKPGKYMVFFPSFAFMEKVYDLYTNYYLNPFDPEVNVIMQSSKMSEIEREEFLKNFTSKEDSLLNVTFAFSLEDGKLSDGLKVDDKFDRANLKRDIKSLVGFCVLGGIFSEGIDLKEDSLIGTAIVGTGIPMICRSRDIIKDYFNDNKKDGYSYAYVYPGMNKVLQAAGRVIRTADDEGVILLLDDRFLTPEYEALFPREWDKVYPINKDYLENVVKDFWGIK</sequence>
<evidence type="ECO:0000256" key="5">
    <source>
        <dbReference type="ARBA" id="ARBA00022801"/>
    </source>
</evidence>
<keyword evidence="1" id="KW-0004">4Fe-4S</keyword>
<keyword evidence="4" id="KW-0227">DNA damage</keyword>